<evidence type="ECO:0000256" key="1">
    <source>
        <dbReference type="SAM" id="SignalP"/>
    </source>
</evidence>
<dbReference type="OrthoDB" id="7403807at2"/>
<dbReference type="AlphaFoldDB" id="C6XNE8"/>
<name>C6XNE8_HIRBI</name>
<keyword evidence="3" id="KW-1185">Reference proteome</keyword>
<organism evidence="2 3">
    <name type="scientific">Hirschia baltica (strain ATCC 49814 / DSM 5838 / IFAM 1418)</name>
    <dbReference type="NCBI Taxonomy" id="582402"/>
    <lineage>
        <taxon>Bacteria</taxon>
        <taxon>Pseudomonadati</taxon>
        <taxon>Pseudomonadota</taxon>
        <taxon>Alphaproteobacteria</taxon>
        <taxon>Hyphomonadales</taxon>
        <taxon>Hyphomonadaceae</taxon>
        <taxon>Hirschia</taxon>
    </lineage>
</organism>
<keyword evidence="1" id="KW-0732">Signal</keyword>
<dbReference type="Proteomes" id="UP000002745">
    <property type="component" value="Chromosome"/>
</dbReference>
<evidence type="ECO:0000313" key="2">
    <source>
        <dbReference type="EMBL" id="ACT60092.1"/>
    </source>
</evidence>
<evidence type="ECO:0000313" key="3">
    <source>
        <dbReference type="Proteomes" id="UP000002745"/>
    </source>
</evidence>
<dbReference type="EMBL" id="CP001678">
    <property type="protein sequence ID" value="ACT60092.1"/>
    <property type="molecule type" value="Genomic_DNA"/>
</dbReference>
<feature type="signal peptide" evidence="1">
    <location>
        <begin position="1"/>
        <end position="20"/>
    </location>
</feature>
<sequence>MNLKNRLLALGLTLSAAGCAINPQIEAAGIYPQPQAKTCPSDVGFASRFAVGSDLLISNFDIKPDLDDVHSIAAVGSVLRSNPYRDVDYVAVVGTYGNQDGEYVDVPDLFSTAFENNWVDAHNKRSEALNIVSKKIEKTLDAGGRIWIQEAGQSHFTYDLISPIFEASKKDLKSKFVVVQHSMWNEHMSDLSHLLWLNTNTSYVRVQDGNMAGNGSPGYASQDGRAWPQLLEHSELGPLWTLAKQIADKYNPKAIYVNHFIRDGGFDFSDTTELAYILGFDGMYDQNDFFQCFAGISKN</sequence>
<protein>
    <submittedName>
        <fullName evidence="2">Uncharacterized protein</fullName>
    </submittedName>
</protein>
<dbReference type="HOGENOM" id="CLU_050654_0_0_5"/>
<proteinExistence type="predicted"/>
<dbReference type="eggNOG" id="COG3401">
    <property type="taxonomic scope" value="Bacteria"/>
</dbReference>
<dbReference type="RefSeq" id="WP_015828242.1">
    <property type="nucleotide sequence ID" value="NC_012982.1"/>
</dbReference>
<reference evidence="3" key="1">
    <citation type="journal article" date="2011" name="J. Bacteriol.">
        <title>Genome sequences of eight morphologically diverse alphaproteobacteria.</title>
        <authorList>
            <consortium name="US DOE Joint Genome Institute"/>
            <person name="Brown P.J."/>
            <person name="Kysela D.T."/>
            <person name="Buechlein A."/>
            <person name="Hemmerich C."/>
            <person name="Brun Y.V."/>
        </authorList>
    </citation>
    <scope>NUCLEOTIDE SEQUENCE [LARGE SCALE GENOMIC DNA]</scope>
    <source>
        <strain evidence="3">ATCC 49814 / DSM 5838 / IFAM 1418</strain>
    </source>
</reference>
<accession>C6XNE8</accession>
<dbReference type="PROSITE" id="PS51257">
    <property type="entry name" value="PROKAR_LIPOPROTEIN"/>
    <property type="match status" value="1"/>
</dbReference>
<dbReference type="KEGG" id="hba:Hbal_2412"/>
<gene>
    <name evidence="2" type="ordered locus">Hbal_2412</name>
</gene>
<feature type="chain" id="PRO_5002972981" evidence="1">
    <location>
        <begin position="21"/>
        <end position="299"/>
    </location>
</feature>